<evidence type="ECO:0000256" key="1">
    <source>
        <dbReference type="ARBA" id="ARBA00002782"/>
    </source>
</evidence>
<dbReference type="KEGG" id="cit:102629100"/>
<dbReference type="eggNOG" id="KOG4450">
    <property type="taxonomic scope" value="Eukaryota"/>
</dbReference>
<reference evidence="7 8" key="1">
    <citation type="submission" date="2014-04" db="EMBL/GenBank/DDBJ databases">
        <authorList>
            <consortium name="International Citrus Genome Consortium"/>
            <person name="Gmitter F."/>
            <person name="Chen C."/>
            <person name="Farmerie W."/>
            <person name="Harkins T."/>
            <person name="Desany B."/>
            <person name="Mohiuddin M."/>
            <person name="Kodira C."/>
            <person name="Borodovsky M."/>
            <person name="Lomsadze A."/>
            <person name="Burns P."/>
            <person name="Jenkins J."/>
            <person name="Prochnik S."/>
            <person name="Shu S."/>
            <person name="Chapman J."/>
            <person name="Pitluck S."/>
            <person name="Schmutz J."/>
            <person name="Rokhsar D."/>
        </authorList>
    </citation>
    <scope>NUCLEOTIDE SEQUENCE</scope>
</reference>
<accession>A0A067E7H1</accession>
<dbReference type="InterPro" id="IPR036568">
    <property type="entry name" value="GGCT-like_sf"/>
</dbReference>
<dbReference type="InterPro" id="IPR013024">
    <property type="entry name" value="GGCT-like"/>
</dbReference>
<evidence type="ECO:0000256" key="4">
    <source>
        <dbReference type="PIRSR" id="PIRSR639126-1"/>
    </source>
</evidence>
<evidence type="ECO:0000313" key="7">
    <source>
        <dbReference type="EMBL" id="KDO46861.1"/>
    </source>
</evidence>
<evidence type="ECO:0000256" key="3">
    <source>
        <dbReference type="ARBA" id="ARBA00023315"/>
    </source>
</evidence>
<keyword evidence="8" id="KW-1185">Reference proteome</keyword>
<evidence type="ECO:0000313" key="8">
    <source>
        <dbReference type="Proteomes" id="UP000027120"/>
    </source>
</evidence>
<organism evidence="7 8">
    <name type="scientific">Citrus sinensis</name>
    <name type="common">Sweet orange</name>
    <name type="synonym">Citrus aurantium var. sinensis</name>
    <dbReference type="NCBI Taxonomy" id="2711"/>
    <lineage>
        <taxon>Eukaryota</taxon>
        <taxon>Viridiplantae</taxon>
        <taxon>Streptophyta</taxon>
        <taxon>Embryophyta</taxon>
        <taxon>Tracheophyta</taxon>
        <taxon>Spermatophyta</taxon>
        <taxon>Magnoliopsida</taxon>
        <taxon>eudicotyledons</taxon>
        <taxon>Gunneridae</taxon>
        <taxon>Pentapetalae</taxon>
        <taxon>rosids</taxon>
        <taxon>malvids</taxon>
        <taxon>Sapindales</taxon>
        <taxon>Rutaceae</taxon>
        <taxon>Aurantioideae</taxon>
        <taxon>Citrus</taxon>
    </lineage>
</organism>
<proteinExistence type="inferred from homology"/>
<dbReference type="InterPro" id="IPR009288">
    <property type="entry name" value="AIG2-like_dom"/>
</dbReference>
<evidence type="ECO:0000256" key="2">
    <source>
        <dbReference type="ARBA" id="ARBA00008861"/>
    </source>
</evidence>
<dbReference type="PANTHER" id="PTHR12510">
    <property type="entry name" value="TROPONIN C-AKIN-1 PROTEIN"/>
    <property type="match status" value="1"/>
</dbReference>
<dbReference type="Proteomes" id="UP000027120">
    <property type="component" value="Unassembled WGS sequence"/>
</dbReference>
<dbReference type="PANTHER" id="PTHR12510:SF15">
    <property type="entry name" value="GAMMA-GLUTAMYLCYCLOTRANSFERASE FAMILY PROTEIN"/>
    <property type="match status" value="1"/>
</dbReference>
<evidence type="ECO:0000259" key="6">
    <source>
        <dbReference type="Pfam" id="PF06094"/>
    </source>
</evidence>
<dbReference type="GO" id="GO:0005829">
    <property type="term" value="C:cytosol"/>
    <property type="evidence" value="ECO:0000318"/>
    <property type="project" value="GO_Central"/>
</dbReference>
<feature type="active site" description="Proton acceptor" evidence="4">
    <location>
        <position position="96"/>
    </location>
</feature>
<dbReference type="SUPFAM" id="SSF110857">
    <property type="entry name" value="Gamma-glutamyl cyclotransferase-like"/>
    <property type="match status" value="1"/>
</dbReference>
<comment type="similarity">
    <text evidence="2 5">Belongs to the gamma-glutamylcyclotransferase family.</text>
</comment>
<dbReference type="EMBL" id="KK785197">
    <property type="protein sequence ID" value="KDO46861.1"/>
    <property type="molecule type" value="Genomic_DNA"/>
</dbReference>
<dbReference type="GO" id="GO:0016746">
    <property type="term" value="F:acyltransferase activity"/>
    <property type="evidence" value="ECO:0007669"/>
    <property type="project" value="UniProtKB-KW"/>
</dbReference>
<evidence type="ECO:0000256" key="5">
    <source>
        <dbReference type="RuleBase" id="RU367036"/>
    </source>
</evidence>
<dbReference type="InterPro" id="IPR039126">
    <property type="entry name" value="GGACT"/>
</dbReference>
<dbReference type="STRING" id="2711.A0A067E7H1"/>
<dbReference type="SMR" id="A0A067E7H1"/>
<dbReference type="PaxDb" id="2711-XP_006478428.1"/>
<dbReference type="Pfam" id="PF06094">
    <property type="entry name" value="GGACT"/>
    <property type="match status" value="1"/>
</dbReference>
<keyword evidence="3" id="KW-0012">Acyltransferase</keyword>
<dbReference type="CDD" id="cd06661">
    <property type="entry name" value="GGCT_like"/>
    <property type="match status" value="1"/>
</dbReference>
<feature type="domain" description="Gamma-glutamylcyclotransferase AIG2-like" evidence="6">
    <location>
        <begin position="18"/>
        <end position="116"/>
    </location>
</feature>
<comment type="function">
    <text evidence="1">Putative gamma-glutamylcyclotransferase.</text>
</comment>
<gene>
    <name evidence="7" type="ORF">CISIN_1g029832mg</name>
</gene>
<dbReference type="GO" id="GO:0061929">
    <property type="term" value="F:gamma-glutamylaminecyclotransferase activity"/>
    <property type="evidence" value="ECO:0007669"/>
    <property type="project" value="InterPro"/>
</dbReference>
<keyword evidence="3" id="KW-0808">Transferase</keyword>
<protein>
    <recommendedName>
        <fullName evidence="5">Gamma-glutamylcyclotransferase family protein</fullName>
    </recommendedName>
</protein>
<dbReference type="AlphaFoldDB" id="A0A067E7H1"/>
<dbReference type="Gene3D" id="3.10.490.10">
    <property type="entry name" value="Gamma-glutamyl cyclotransferase-like"/>
    <property type="match status" value="1"/>
</dbReference>
<name>A0A067E7H1_CITSI</name>
<sequence length="187" mass="20793">MSDDNINSNESKQQTHLIFSYGTLKRGFPNHYLMQQLMDQNAAVFLGPYCTHESYPLVCGPYNIPYLINLPGSGNRVKGELYSVSTQGLARLDELEGTWFGHYERLPIRLIEGGREGNDGNGAVSVAAVEAEGYFANRSFGEGLWEKKGKVGMNEYTEYDGQEYVAIDKRAKGVCIVEEIASFLSSD</sequence>